<dbReference type="GeneID" id="110788629"/>
<dbReference type="RefSeq" id="XP_021848953.1">
    <property type="nucleotide sequence ID" value="XM_021993261.1"/>
</dbReference>
<reference evidence="3" key="2">
    <citation type="submission" date="2025-04" db="UniProtKB">
        <authorList>
            <consortium name="RefSeq"/>
        </authorList>
    </citation>
    <scope>IDENTIFICATION</scope>
    <source>
        <tissue evidence="4 5">Leaf</tissue>
    </source>
</reference>
<keyword evidence="2" id="KW-1185">Reference proteome</keyword>
<dbReference type="OrthoDB" id="594804at2759"/>
<dbReference type="RefSeq" id="XP_056691536.1">
    <property type="nucleotide sequence ID" value="XM_056835558.1"/>
</dbReference>
<dbReference type="Gene3D" id="1.20.1280.50">
    <property type="match status" value="1"/>
</dbReference>
<dbReference type="SUPFAM" id="SSF52047">
    <property type="entry name" value="RNI-like"/>
    <property type="match status" value="1"/>
</dbReference>
<dbReference type="SUPFAM" id="SSF81383">
    <property type="entry name" value="F-box domain"/>
    <property type="match status" value="1"/>
</dbReference>
<dbReference type="Proteomes" id="UP000813463">
    <property type="component" value="Chromosome 2"/>
</dbReference>
<dbReference type="InterPro" id="IPR036047">
    <property type="entry name" value="F-box-like_dom_sf"/>
</dbReference>
<dbReference type="InterPro" id="IPR006566">
    <property type="entry name" value="FBD"/>
</dbReference>
<protein>
    <submittedName>
        <fullName evidence="3 4 5">F-box/LRR-repeat protein 13</fullName>
    </submittedName>
</protein>
<dbReference type="Pfam" id="PF00646">
    <property type="entry name" value="F-box"/>
    <property type="match status" value="1"/>
</dbReference>
<proteinExistence type="predicted"/>
<organism evidence="2 3">
    <name type="scientific">Spinacia oleracea</name>
    <name type="common">Spinach</name>
    <dbReference type="NCBI Taxonomy" id="3562"/>
    <lineage>
        <taxon>Eukaryota</taxon>
        <taxon>Viridiplantae</taxon>
        <taxon>Streptophyta</taxon>
        <taxon>Embryophyta</taxon>
        <taxon>Tracheophyta</taxon>
        <taxon>Spermatophyta</taxon>
        <taxon>Magnoliopsida</taxon>
        <taxon>eudicotyledons</taxon>
        <taxon>Gunneridae</taxon>
        <taxon>Pentapetalae</taxon>
        <taxon>Caryophyllales</taxon>
        <taxon>Chenopodiaceae</taxon>
        <taxon>Chenopodioideae</taxon>
        <taxon>Anserineae</taxon>
        <taxon>Spinacia</taxon>
    </lineage>
</organism>
<dbReference type="InterPro" id="IPR001810">
    <property type="entry name" value="F-box_dom"/>
</dbReference>
<evidence type="ECO:0000313" key="2">
    <source>
        <dbReference type="Proteomes" id="UP000813463"/>
    </source>
</evidence>
<evidence type="ECO:0000259" key="1">
    <source>
        <dbReference type="PROSITE" id="PS50181"/>
    </source>
</evidence>
<dbReference type="PROSITE" id="PS50181">
    <property type="entry name" value="FBOX"/>
    <property type="match status" value="1"/>
</dbReference>
<evidence type="ECO:0000313" key="4">
    <source>
        <dbReference type="RefSeq" id="XP_056691535.1"/>
    </source>
</evidence>
<dbReference type="Gene3D" id="3.80.10.10">
    <property type="entry name" value="Ribonuclease Inhibitor"/>
    <property type="match status" value="1"/>
</dbReference>
<dbReference type="InterPro" id="IPR032675">
    <property type="entry name" value="LRR_dom_sf"/>
</dbReference>
<reference evidence="2" key="1">
    <citation type="journal article" date="2021" name="Nat. Commun.">
        <title>Genomic analyses provide insights into spinach domestication and the genetic basis of agronomic traits.</title>
        <authorList>
            <person name="Cai X."/>
            <person name="Sun X."/>
            <person name="Xu C."/>
            <person name="Sun H."/>
            <person name="Wang X."/>
            <person name="Ge C."/>
            <person name="Zhang Z."/>
            <person name="Wang Q."/>
            <person name="Fei Z."/>
            <person name="Jiao C."/>
            <person name="Wang Q."/>
        </authorList>
    </citation>
    <scope>NUCLEOTIDE SEQUENCE [LARGE SCALE GENOMIC DNA]</scope>
    <source>
        <strain evidence="2">cv. Varoflay</strain>
    </source>
</reference>
<accession>A0A9R0IGN6</accession>
<dbReference type="InterPro" id="IPR055411">
    <property type="entry name" value="LRR_FXL15/At3g58940/PEG3-like"/>
</dbReference>
<dbReference type="RefSeq" id="XP_056691535.1">
    <property type="nucleotide sequence ID" value="XM_056835557.1"/>
</dbReference>
<feature type="domain" description="F-box" evidence="1">
    <location>
        <begin position="14"/>
        <end position="50"/>
    </location>
</feature>
<sequence length="475" mass="54426">MSSPNKLYSLRKNQDYISELPDTILCLILSLLSTKSVVKTSILSKRWNYLWIKVPALDITEVHQRYEWLNLEQKICFKSFVDKVLLHNDVSYLQRFCLDVFDVDDIYVTSWLTNASGREMHELCINIRRTSQLRTCLPPRLLSSERLVVLKLKGHLIIGTIMNLNLHLPNAETIELDGLKFVDDGFLKRLLSSCSLLKELHIVDCYGMPKLLDVESLTLESLTIKQECFNYYMVIKEFPTYFVINTPNVRYLCLHGTLSHYIIGDMCALTEADLDVVYCDEDYDNHDEDDNEDEDEDLKNRISALKKLPVDCQAQELIRKVSGVKTLRIGYRISLQRVGYQNFIKNKKLPVFPNLTCLGMEAGELMRDLLKCAPNLKSLEISTVDYDCGFAPELAPKHLPSLENIVVERFNGESEDIVVIEYFLEAASALKNMYVRLNCSVSLKSDDDNVLKEILSLPRSSGVCEVNISSIYDSE</sequence>
<dbReference type="RefSeq" id="XP_056691537.1">
    <property type="nucleotide sequence ID" value="XM_056835559.1"/>
</dbReference>
<dbReference type="AlphaFoldDB" id="A0A9R0IGN6"/>
<name>A0A9R0IGN6_SPIOL</name>
<evidence type="ECO:0000313" key="3">
    <source>
        <dbReference type="RefSeq" id="XP_021848953.1"/>
    </source>
</evidence>
<dbReference type="PANTHER" id="PTHR31900">
    <property type="entry name" value="F-BOX/RNI SUPERFAMILY PROTEIN-RELATED"/>
    <property type="match status" value="1"/>
</dbReference>
<evidence type="ECO:0000313" key="5">
    <source>
        <dbReference type="RefSeq" id="XP_056691536.1"/>
    </source>
</evidence>
<dbReference type="InterPro" id="IPR050232">
    <property type="entry name" value="FBL13/AtMIF1-like"/>
</dbReference>
<evidence type="ECO:0000313" key="6">
    <source>
        <dbReference type="RefSeq" id="XP_056691537.1"/>
    </source>
</evidence>
<gene>
    <name evidence="3 4 5 6" type="primary">LOC110788629</name>
</gene>
<dbReference type="PANTHER" id="PTHR31900:SF27">
    <property type="entry name" value="FBD DOMAIN-CONTAINING PROTEIN"/>
    <property type="match status" value="1"/>
</dbReference>
<dbReference type="Pfam" id="PF24758">
    <property type="entry name" value="LRR_At5g56370"/>
    <property type="match status" value="1"/>
</dbReference>
<dbReference type="SMART" id="SM00579">
    <property type="entry name" value="FBD"/>
    <property type="match status" value="1"/>
</dbReference>
<dbReference type="KEGG" id="soe:110788629"/>